<dbReference type="GO" id="GO:0006508">
    <property type="term" value="P:proteolysis"/>
    <property type="evidence" value="ECO:0007669"/>
    <property type="project" value="UniProtKB-KW"/>
</dbReference>
<feature type="transmembrane region" description="Helical" evidence="5">
    <location>
        <begin position="20"/>
        <end position="41"/>
    </location>
</feature>
<dbReference type="InterPro" id="IPR002142">
    <property type="entry name" value="Peptidase_S49"/>
</dbReference>
<dbReference type="GO" id="GO:0008236">
    <property type="term" value="F:serine-type peptidase activity"/>
    <property type="evidence" value="ECO:0007669"/>
    <property type="project" value="UniProtKB-KW"/>
</dbReference>
<proteinExistence type="inferred from homology"/>
<feature type="domain" description="Peptidase S49" evidence="6">
    <location>
        <begin position="108"/>
        <end position="254"/>
    </location>
</feature>
<name>H0HIY7_9HYPH</name>
<sequence>MAYRADDLIDRRRLRRKLTFWRIAALVIAALAIAAASAWIYGDEFGGTAVDHVAKIEIEGTITEDQDLLELLDNVRKSSTVKGVILSIDSPGGTTAGGEAIFDAVRRLAAEKPVVAQVGTLAASAGYMIASASDHIVARQSSIVGSIGVLVQFPDLTGLMEKVGIGLEEIKSSPLKAEPSPFNPTTEEERAMLRAMILDSYDWFVGLVAERRPLSRAEVLTLADGSVFTGRQALEKKLVDSLGGEREAANWLTTKGVSADLRVIEWEPEEEGSVLFLGSSLAEMAGRALGLPGHGGEFIREIGADRLFLDGLVSVWHP</sequence>
<evidence type="ECO:0000259" key="6">
    <source>
        <dbReference type="Pfam" id="PF01343"/>
    </source>
</evidence>
<evidence type="ECO:0000256" key="5">
    <source>
        <dbReference type="SAM" id="Phobius"/>
    </source>
</evidence>
<keyword evidence="3" id="KW-0378">Hydrolase</keyword>
<dbReference type="SUPFAM" id="SSF52096">
    <property type="entry name" value="ClpP/crotonase"/>
    <property type="match status" value="1"/>
</dbReference>
<organism evidence="7 8">
    <name type="scientific">Mesorhizobium alhagi CCNWXJ12-2</name>
    <dbReference type="NCBI Taxonomy" id="1107882"/>
    <lineage>
        <taxon>Bacteria</taxon>
        <taxon>Pseudomonadati</taxon>
        <taxon>Pseudomonadota</taxon>
        <taxon>Alphaproteobacteria</taxon>
        <taxon>Hyphomicrobiales</taxon>
        <taxon>Phyllobacteriaceae</taxon>
        <taxon>Allomesorhizobium</taxon>
    </lineage>
</organism>
<reference evidence="7 8" key="1">
    <citation type="journal article" date="2012" name="J. Bacteriol.">
        <title>Draft Genome Sequence of Mesorhizobium alhagi CCNWXJ12-2T, a Novel Salt-Resistant Species Isolated from the Desert of Northwestern China.</title>
        <authorList>
            <person name="Zhou M."/>
            <person name="Chen W."/>
            <person name="Chen H."/>
            <person name="Wei G."/>
        </authorList>
    </citation>
    <scope>NUCLEOTIDE SEQUENCE [LARGE SCALE GENOMIC DNA]</scope>
    <source>
        <strain evidence="7 8">CCNWXJ12-2</strain>
    </source>
</reference>
<dbReference type="Proteomes" id="UP000003250">
    <property type="component" value="Unassembled WGS sequence"/>
</dbReference>
<dbReference type="CDD" id="cd07023">
    <property type="entry name" value="S49_Sppa_N_C"/>
    <property type="match status" value="1"/>
</dbReference>
<keyword evidence="4" id="KW-0720">Serine protease</keyword>
<protein>
    <submittedName>
        <fullName evidence="7">Signal peptide peptidase SppA, 36K type</fullName>
    </submittedName>
</protein>
<keyword evidence="5" id="KW-1133">Transmembrane helix</keyword>
<comment type="similarity">
    <text evidence="1">Belongs to the peptidase S49 family.</text>
</comment>
<dbReference type="Pfam" id="PF01343">
    <property type="entry name" value="Peptidase_S49"/>
    <property type="match status" value="1"/>
</dbReference>
<keyword evidence="5" id="KW-0472">Membrane</keyword>
<evidence type="ECO:0000313" key="7">
    <source>
        <dbReference type="EMBL" id="EHK59282.1"/>
    </source>
</evidence>
<dbReference type="EMBL" id="AHAM01000007">
    <property type="protein sequence ID" value="EHK59282.1"/>
    <property type="molecule type" value="Genomic_DNA"/>
</dbReference>
<dbReference type="InterPro" id="IPR004635">
    <property type="entry name" value="Pept_S49_SppA"/>
</dbReference>
<dbReference type="InterPro" id="IPR029045">
    <property type="entry name" value="ClpP/crotonase-like_dom_sf"/>
</dbReference>
<dbReference type="Gene3D" id="6.20.330.10">
    <property type="match status" value="1"/>
</dbReference>
<dbReference type="OrthoDB" id="9764363at2"/>
<keyword evidence="2" id="KW-0645">Protease</keyword>
<evidence type="ECO:0000256" key="2">
    <source>
        <dbReference type="ARBA" id="ARBA00022670"/>
    </source>
</evidence>
<dbReference type="RefSeq" id="WP_008833749.1">
    <property type="nucleotide sequence ID" value="NZ_AHAM01000007.1"/>
</dbReference>
<dbReference type="PANTHER" id="PTHR42987">
    <property type="entry name" value="PEPTIDASE S49"/>
    <property type="match status" value="1"/>
</dbReference>
<gene>
    <name evidence="7" type="ORF">MAXJ12_00457</name>
</gene>
<dbReference type="InterPro" id="IPR047272">
    <property type="entry name" value="S49_SppA_C"/>
</dbReference>
<dbReference type="AlphaFoldDB" id="H0HIY7"/>
<keyword evidence="8" id="KW-1185">Reference proteome</keyword>
<dbReference type="PANTHER" id="PTHR42987:SF6">
    <property type="entry name" value="PROTEINASE IV"/>
    <property type="match status" value="1"/>
</dbReference>
<keyword evidence="5" id="KW-0812">Transmembrane</keyword>
<evidence type="ECO:0000313" key="8">
    <source>
        <dbReference type="Proteomes" id="UP000003250"/>
    </source>
</evidence>
<dbReference type="Gene3D" id="3.90.226.10">
    <property type="entry name" value="2-enoyl-CoA Hydratase, Chain A, domain 1"/>
    <property type="match status" value="1"/>
</dbReference>
<evidence type="ECO:0000256" key="3">
    <source>
        <dbReference type="ARBA" id="ARBA00022801"/>
    </source>
</evidence>
<accession>H0HIY7</accession>
<dbReference type="PATRIC" id="fig|1107882.3.peg.87"/>
<evidence type="ECO:0000256" key="1">
    <source>
        <dbReference type="ARBA" id="ARBA00008683"/>
    </source>
</evidence>
<evidence type="ECO:0000256" key="4">
    <source>
        <dbReference type="ARBA" id="ARBA00022825"/>
    </source>
</evidence>
<dbReference type="NCBIfam" id="TIGR00706">
    <property type="entry name" value="SppA_dom"/>
    <property type="match status" value="1"/>
</dbReference>